<evidence type="ECO:0000256" key="1">
    <source>
        <dbReference type="SAM" id="MobiDB-lite"/>
    </source>
</evidence>
<reference evidence="3" key="1">
    <citation type="submission" date="2020-06" db="EMBL/GenBank/DDBJ databases">
        <title>WGS assembly of Ceratodon purpureus strain R40.</title>
        <authorList>
            <person name="Carey S.B."/>
            <person name="Jenkins J."/>
            <person name="Shu S."/>
            <person name="Lovell J.T."/>
            <person name="Sreedasyam A."/>
            <person name="Maumus F."/>
            <person name="Tiley G.P."/>
            <person name="Fernandez-Pozo N."/>
            <person name="Barry K."/>
            <person name="Chen C."/>
            <person name="Wang M."/>
            <person name="Lipzen A."/>
            <person name="Daum C."/>
            <person name="Saski C.A."/>
            <person name="Payton A.C."/>
            <person name="Mcbreen J.C."/>
            <person name="Conrad R.E."/>
            <person name="Kollar L.M."/>
            <person name="Olsson S."/>
            <person name="Huttunen S."/>
            <person name="Landis J.B."/>
            <person name="Wickett N.J."/>
            <person name="Johnson M.G."/>
            <person name="Rensing S.A."/>
            <person name="Grimwood J."/>
            <person name="Schmutz J."/>
            <person name="Mcdaniel S.F."/>
        </authorList>
    </citation>
    <scope>NUCLEOTIDE SEQUENCE</scope>
    <source>
        <strain evidence="3">R40</strain>
    </source>
</reference>
<evidence type="ECO:0000313" key="3">
    <source>
        <dbReference type="EMBL" id="KAG0575162.1"/>
    </source>
</evidence>
<keyword evidence="2" id="KW-0812">Transmembrane</keyword>
<sequence>MRLKHGVPQKQSRFDDSLRRSQSLGVQRGVEVVLWILNSSLIHAQKISLKVLSAVSLMCDSLNLFIFFFFVCVLWFYYLKSTFIYNPGVFTQQADDPRSDAFSKLIAPPGLSETR</sequence>
<feature type="region of interest" description="Disordered" evidence="1">
    <location>
        <begin position="1"/>
        <end position="20"/>
    </location>
</feature>
<organism evidence="3 4">
    <name type="scientific">Ceratodon purpureus</name>
    <name type="common">Fire moss</name>
    <name type="synonym">Dicranum purpureum</name>
    <dbReference type="NCBI Taxonomy" id="3225"/>
    <lineage>
        <taxon>Eukaryota</taxon>
        <taxon>Viridiplantae</taxon>
        <taxon>Streptophyta</taxon>
        <taxon>Embryophyta</taxon>
        <taxon>Bryophyta</taxon>
        <taxon>Bryophytina</taxon>
        <taxon>Bryopsida</taxon>
        <taxon>Dicranidae</taxon>
        <taxon>Pseudoditrichales</taxon>
        <taxon>Ditrichaceae</taxon>
        <taxon>Ceratodon</taxon>
    </lineage>
</organism>
<keyword evidence="2" id="KW-0472">Membrane</keyword>
<dbReference type="Proteomes" id="UP000822688">
    <property type="component" value="Chromosome V"/>
</dbReference>
<protein>
    <submittedName>
        <fullName evidence="3">Uncharacterized protein</fullName>
    </submittedName>
</protein>
<gene>
    <name evidence="3" type="ORF">KC19_VG323200</name>
</gene>
<evidence type="ECO:0000313" key="4">
    <source>
        <dbReference type="Proteomes" id="UP000822688"/>
    </source>
</evidence>
<evidence type="ECO:0000256" key="2">
    <source>
        <dbReference type="SAM" id="Phobius"/>
    </source>
</evidence>
<comment type="caution">
    <text evidence="3">The sequence shown here is derived from an EMBL/GenBank/DDBJ whole genome shotgun (WGS) entry which is preliminary data.</text>
</comment>
<dbReference type="AlphaFoldDB" id="A0A8T0HVN3"/>
<proteinExistence type="predicted"/>
<name>A0A8T0HVN3_CERPU</name>
<dbReference type="EMBL" id="CM026426">
    <property type="protein sequence ID" value="KAG0575162.1"/>
    <property type="molecule type" value="Genomic_DNA"/>
</dbReference>
<keyword evidence="2" id="KW-1133">Transmembrane helix</keyword>
<feature type="transmembrane region" description="Helical" evidence="2">
    <location>
        <begin position="51"/>
        <end position="78"/>
    </location>
</feature>
<accession>A0A8T0HVN3</accession>
<keyword evidence="4" id="KW-1185">Reference proteome</keyword>